<gene>
    <name evidence="2" type="ORF">BO80DRAFT_352706</name>
</gene>
<dbReference type="InterPro" id="IPR052895">
    <property type="entry name" value="HetReg/Transcr_Mod"/>
</dbReference>
<dbReference type="PANTHER" id="PTHR24148:SF78">
    <property type="entry name" value="HETEROKARYON INCOMPATIBILITY DOMAIN-CONTAINING PROTEIN"/>
    <property type="match status" value="1"/>
</dbReference>
<dbReference type="Proteomes" id="UP000249402">
    <property type="component" value="Unassembled WGS sequence"/>
</dbReference>
<dbReference type="GeneID" id="37220498"/>
<reference evidence="2 3" key="1">
    <citation type="submission" date="2018-02" db="EMBL/GenBank/DDBJ databases">
        <title>The genomes of Aspergillus section Nigri reveals drivers in fungal speciation.</title>
        <authorList>
            <consortium name="DOE Joint Genome Institute"/>
            <person name="Vesth T.C."/>
            <person name="Nybo J."/>
            <person name="Theobald S."/>
            <person name="Brandl J."/>
            <person name="Frisvad J.C."/>
            <person name="Nielsen K.F."/>
            <person name="Lyhne E.K."/>
            <person name="Kogle M.E."/>
            <person name="Kuo A."/>
            <person name="Riley R."/>
            <person name="Clum A."/>
            <person name="Nolan M."/>
            <person name="Lipzen A."/>
            <person name="Salamov A."/>
            <person name="Henrissat B."/>
            <person name="Wiebenga A."/>
            <person name="De vries R.P."/>
            <person name="Grigoriev I.V."/>
            <person name="Mortensen U.H."/>
            <person name="Andersen M.R."/>
            <person name="Baker S.E."/>
        </authorList>
    </citation>
    <scope>NUCLEOTIDE SEQUENCE [LARGE SCALE GENOMIC DNA]</scope>
    <source>
        <strain evidence="2 3">CBS 121593</strain>
    </source>
</reference>
<dbReference type="OrthoDB" id="3477286at2759"/>
<dbReference type="EMBL" id="KZ824432">
    <property type="protein sequence ID" value="RAL02265.1"/>
    <property type="molecule type" value="Genomic_DNA"/>
</dbReference>
<dbReference type="Pfam" id="PF06985">
    <property type="entry name" value="HET"/>
    <property type="match status" value="1"/>
</dbReference>
<dbReference type="Pfam" id="PF23397">
    <property type="entry name" value="DUF7104"/>
    <property type="match status" value="12"/>
</dbReference>
<dbReference type="AlphaFoldDB" id="A0A395H4X3"/>
<evidence type="ECO:0000313" key="3">
    <source>
        <dbReference type="Proteomes" id="UP000249402"/>
    </source>
</evidence>
<dbReference type="RefSeq" id="XP_025576592.1">
    <property type="nucleotide sequence ID" value="XM_025715633.1"/>
</dbReference>
<protein>
    <recommendedName>
        <fullName evidence="1">Heterokaryon incompatibility domain-containing protein</fullName>
    </recommendedName>
</protein>
<proteinExistence type="predicted"/>
<keyword evidence="3" id="KW-1185">Reference proteome</keyword>
<dbReference type="STRING" id="1448316.A0A395H4X3"/>
<name>A0A395H4X3_9EURO</name>
<dbReference type="InterPro" id="IPR010730">
    <property type="entry name" value="HET"/>
</dbReference>
<dbReference type="PANTHER" id="PTHR24148">
    <property type="entry name" value="ANKYRIN REPEAT DOMAIN-CONTAINING PROTEIN 39 HOMOLOG-RELATED"/>
    <property type="match status" value="1"/>
</dbReference>
<dbReference type="InterPro" id="IPR055530">
    <property type="entry name" value="DUF7104"/>
</dbReference>
<accession>A0A395H4X3</accession>
<evidence type="ECO:0000259" key="1">
    <source>
        <dbReference type="Pfam" id="PF06985"/>
    </source>
</evidence>
<dbReference type="VEuPathDB" id="FungiDB:BO80DRAFT_352706"/>
<organism evidence="2 3">
    <name type="scientific">Aspergillus ibericus CBS 121593</name>
    <dbReference type="NCBI Taxonomy" id="1448316"/>
    <lineage>
        <taxon>Eukaryota</taxon>
        <taxon>Fungi</taxon>
        <taxon>Dikarya</taxon>
        <taxon>Ascomycota</taxon>
        <taxon>Pezizomycotina</taxon>
        <taxon>Eurotiomycetes</taxon>
        <taxon>Eurotiomycetidae</taxon>
        <taxon>Eurotiales</taxon>
        <taxon>Aspergillaceae</taxon>
        <taxon>Aspergillus</taxon>
        <taxon>Aspergillus subgen. Circumdati</taxon>
    </lineage>
</organism>
<sequence>MSVSSSIYSPLPPKSYTRMIRLLPDEDKDAPIRCELFSYNLSRSSNGGHLYEVFSYVWGSPARSRSIILNGCSFLIMESLHTALLHLRDTQLDRVLWVDAISINQDDDSEKSKQIPLMRMIYAQARRVVVWLGMGWGYGDKALELLGSLGRKQNPESINEKDRERCEALLQRDWFRCIWVLQEVGVAQSIIIMCGTVQINGHIFCEGLDNLEPSPRLMARVSPVSYLIKGALFRSHDRDLSVPTLSIGELVSMYRNHNVIKQHDKVYALLGLSSDSNSAVLAPDYERPWHEVFRQAAQHVFAKCSVEICYEPETAIIRVAFNQICQKLGYCDKWMAEWSLQASGDLLQDGDIICLLEGLSQPSVLRLCADYYTVVIPVVKPKEWVQNTEDNVRGGGNYSAHGLYDILLGWKASEPEDKADSKSLSRLVGNGPNNHKHCEAERSLNHTISVMVDAAIQLFKLGVPERKGLDNVLSKGRVKGVDINFLLSQSNGTVSNNLITAVEAVLWQKHESPHFWEKMLVVAVRDPLPCGFIITSILLQRLQGRLPVPEEVVKAAAANEEHGHQIIPLFLEHRGDKLPIMQLLLEYHGDKLPISKEVVKAAAANEEHGYQIMQLLLVHRGDKLPVFEEVVKAAAVNKNHRYEIMHLLLEYHGDKLPISEEMVKAAAANEEDGYQIMQLLLEHHGDKLPISEEVVKAAAVNEEHGHQIMQLLLEYHGDKLPVSEEVVKAAAVNEITGHQIMQLLLEYHRDKLPISEEVVKAAAANEEHGHQIMQLLLEHRGDKLPVFEEMVKVAAMNKNHRYEIMHLLLEYRGNKLPVSEEVVKAVAANDLIYGPAIMQLLLRHRGDKLPISEEVVKAAAANEKYGHQIMQLLLRHRGDKLPVSEEVVKAAAANEITGHQIMQLLLEHRGDKLPISEEVVKAAAANANSGPAIMQLFLEHRGDKPPVLKKWSRQ</sequence>
<feature type="domain" description="Heterokaryon incompatibility" evidence="1">
    <location>
        <begin position="51"/>
        <end position="183"/>
    </location>
</feature>
<dbReference type="Gene3D" id="1.20.5.340">
    <property type="match status" value="5"/>
</dbReference>
<evidence type="ECO:0000313" key="2">
    <source>
        <dbReference type="EMBL" id="RAL02265.1"/>
    </source>
</evidence>